<feature type="non-terminal residue" evidence="1">
    <location>
        <position position="1"/>
    </location>
</feature>
<gene>
    <name evidence="1" type="ORF">S12H4_07637</name>
</gene>
<dbReference type="AlphaFoldDB" id="X1RBW1"/>
<dbReference type="EMBL" id="BARW01002841">
    <property type="protein sequence ID" value="GAI60640.1"/>
    <property type="molecule type" value="Genomic_DNA"/>
</dbReference>
<proteinExistence type="predicted"/>
<name>X1RBW1_9ZZZZ</name>
<organism evidence="1">
    <name type="scientific">marine sediment metagenome</name>
    <dbReference type="NCBI Taxonomy" id="412755"/>
    <lineage>
        <taxon>unclassified sequences</taxon>
        <taxon>metagenomes</taxon>
        <taxon>ecological metagenomes</taxon>
    </lineage>
</organism>
<protein>
    <submittedName>
        <fullName evidence="1">Uncharacterized protein</fullName>
    </submittedName>
</protein>
<accession>X1RBW1</accession>
<comment type="caution">
    <text evidence="1">The sequence shown here is derived from an EMBL/GenBank/DDBJ whole genome shotgun (WGS) entry which is preliminary data.</text>
</comment>
<sequence>GFLVNRPKTNIFDEYYINNEVRVDSMSQKVDDDAP</sequence>
<evidence type="ECO:0000313" key="1">
    <source>
        <dbReference type="EMBL" id="GAI60640.1"/>
    </source>
</evidence>
<reference evidence="1" key="1">
    <citation type="journal article" date="2014" name="Front. Microbiol.">
        <title>High frequency of phylogenetically diverse reductive dehalogenase-homologous genes in deep subseafloor sedimentary metagenomes.</title>
        <authorList>
            <person name="Kawai M."/>
            <person name="Futagami T."/>
            <person name="Toyoda A."/>
            <person name="Takaki Y."/>
            <person name="Nishi S."/>
            <person name="Hori S."/>
            <person name="Arai W."/>
            <person name="Tsubouchi T."/>
            <person name="Morono Y."/>
            <person name="Uchiyama I."/>
            <person name="Ito T."/>
            <person name="Fujiyama A."/>
            <person name="Inagaki F."/>
            <person name="Takami H."/>
        </authorList>
    </citation>
    <scope>NUCLEOTIDE SEQUENCE</scope>
    <source>
        <strain evidence="1">Expedition CK06-06</strain>
    </source>
</reference>